<reference evidence="3" key="1">
    <citation type="submission" date="2016-10" db="EMBL/GenBank/DDBJ databases">
        <authorList>
            <person name="Varghese N."/>
            <person name="Submissions S."/>
        </authorList>
    </citation>
    <scope>NUCLEOTIDE SEQUENCE [LARGE SCALE GENOMIC DNA]</scope>
    <source>
        <strain evidence="3">DSM 45843</strain>
    </source>
</reference>
<sequence length="364" mass="36807">MSESSTCPSRGAMPVPAAAEGEWARRRPVLRALSAAVVLGVVALASTACSDDARPAAAPTTSSATTEAPTEDTSVQDFLDEAGVPAALVTDLGRVAGSTGYGLSRGVPLAGADARSFAVVQVRTCRDMASGFRSRTEFESADVANGAGAADARALYDYLTATFCPAVDSQPSPSPAAAPTTAQDDAAGTRGLLSTDAQLSALYGPGATSECAAATGQPSGRAYAYLLPSGQLLCGDMFDGGPWDGHFIHVDVVFSSPVPEEEALAAVASILPADITAPTALAGVNPPYSPPGSCQSVAWQSTTAGSVVTRINPGWSNPDRVSAVLYSDRQTVDGSASAYDGTVRVATVGIGGHNTNSIDDDITC</sequence>
<feature type="region of interest" description="Disordered" evidence="1">
    <location>
        <begin position="52"/>
        <end position="73"/>
    </location>
</feature>
<feature type="compositionally biased region" description="Low complexity" evidence="1">
    <location>
        <begin position="55"/>
        <end position="73"/>
    </location>
</feature>
<dbReference type="EMBL" id="FNIR01000021">
    <property type="protein sequence ID" value="SDP67006.1"/>
    <property type="molecule type" value="Genomic_DNA"/>
</dbReference>
<feature type="compositionally biased region" description="Low complexity" evidence="1">
    <location>
        <begin position="169"/>
        <end position="186"/>
    </location>
</feature>
<protein>
    <submittedName>
        <fullName evidence="2">Uncharacterized protein</fullName>
    </submittedName>
</protein>
<dbReference type="Proteomes" id="UP000199088">
    <property type="component" value="Unassembled WGS sequence"/>
</dbReference>
<accession>A0A1H0UMD7</accession>
<evidence type="ECO:0000313" key="3">
    <source>
        <dbReference type="Proteomes" id="UP000199088"/>
    </source>
</evidence>
<gene>
    <name evidence="2" type="ORF">SAMN05660199_04554</name>
</gene>
<keyword evidence="3" id="KW-1185">Reference proteome</keyword>
<evidence type="ECO:0000256" key="1">
    <source>
        <dbReference type="SAM" id="MobiDB-lite"/>
    </source>
</evidence>
<evidence type="ECO:0000313" key="2">
    <source>
        <dbReference type="EMBL" id="SDP67006.1"/>
    </source>
</evidence>
<organism evidence="2 3">
    <name type="scientific">Klenkia soli</name>
    <dbReference type="NCBI Taxonomy" id="1052260"/>
    <lineage>
        <taxon>Bacteria</taxon>
        <taxon>Bacillati</taxon>
        <taxon>Actinomycetota</taxon>
        <taxon>Actinomycetes</taxon>
        <taxon>Geodermatophilales</taxon>
        <taxon>Geodermatophilaceae</taxon>
        <taxon>Klenkia</taxon>
    </lineage>
</organism>
<name>A0A1H0UMD7_9ACTN</name>
<proteinExistence type="predicted"/>
<feature type="region of interest" description="Disordered" evidence="1">
    <location>
        <begin position="169"/>
        <end position="188"/>
    </location>
</feature>
<dbReference type="AlphaFoldDB" id="A0A1H0UMD7"/>